<comment type="similarity">
    <text evidence="2 6">Belongs to the CTL (choline transporter-like) family.</text>
</comment>
<reference evidence="8" key="1">
    <citation type="submission" date="2022-01" db="EMBL/GenBank/DDBJ databases">
        <authorList>
            <person name="King R."/>
        </authorList>
    </citation>
    <scope>NUCLEOTIDE SEQUENCE</scope>
</reference>
<feature type="transmembrane region" description="Helical" evidence="6">
    <location>
        <begin position="249"/>
        <end position="273"/>
    </location>
</feature>
<feature type="region of interest" description="Disordered" evidence="7">
    <location>
        <begin position="599"/>
        <end position="622"/>
    </location>
</feature>
<feature type="transmembrane region" description="Helical" evidence="6">
    <location>
        <begin position="532"/>
        <end position="554"/>
    </location>
</feature>
<dbReference type="OrthoDB" id="420519at2759"/>
<evidence type="ECO:0000313" key="9">
    <source>
        <dbReference type="Proteomes" id="UP001152799"/>
    </source>
</evidence>
<evidence type="ECO:0000256" key="7">
    <source>
        <dbReference type="SAM" id="MobiDB-lite"/>
    </source>
</evidence>
<dbReference type="AlphaFoldDB" id="A0A9N9QN56"/>
<keyword evidence="9" id="KW-1185">Reference proteome</keyword>
<keyword evidence="5 6" id="KW-0472">Membrane</keyword>
<dbReference type="PANTHER" id="PTHR12385">
    <property type="entry name" value="CHOLINE TRANSPORTER-LIKE (SLC FAMILY 44)"/>
    <property type="match status" value="1"/>
</dbReference>
<feature type="transmembrane region" description="Helical" evidence="6">
    <location>
        <begin position="354"/>
        <end position="381"/>
    </location>
</feature>
<dbReference type="Pfam" id="PF04515">
    <property type="entry name" value="Choline_transpo"/>
    <property type="match status" value="1"/>
</dbReference>
<feature type="transmembrane region" description="Helical" evidence="6">
    <location>
        <begin position="402"/>
        <end position="424"/>
    </location>
</feature>
<keyword evidence="3 6" id="KW-0812">Transmembrane</keyword>
<feature type="transmembrane region" description="Helical" evidence="6">
    <location>
        <begin position="47"/>
        <end position="71"/>
    </location>
</feature>
<evidence type="ECO:0000256" key="1">
    <source>
        <dbReference type="ARBA" id="ARBA00004141"/>
    </source>
</evidence>
<name>A0A9N9QN56_9CUCU</name>
<feature type="transmembrane region" description="Helical" evidence="6">
    <location>
        <begin position="294"/>
        <end position="318"/>
    </location>
</feature>
<dbReference type="InterPro" id="IPR007603">
    <property type="entry name" value="Choline_transptr-like"/>
</dbReference>
<dbReference type="GO" id="GO:0022857">
    <property type="term" value="F:transmembrane transporter activity"/>
    <property type="evidence" value="ECO:0007669"/>
    <property type="project" value="UniProtKB-UniRule"/>
</dbReference>
<dbReference type="EMBL" id="OU892279">
    <property type="protein sequence ID" value="CAG9766256.1"/>
    <property type="molecule type" value="Genomic_DNA"/>
</dbReference>
<gene>
    <name evidence="8" type="ORF">CEUTPL_LOCUS6843</name>
</gene>
<evidence type="ECO:0000313" key="8">
    <source>
        <dbReference type="EMBL" id="CAG9766256.1"/>
    </source>
</evidence>
<evidence type="ECO:0000256" key="2">
    <source>
        <dbReference type="ARBA" id="ARBA00007168"/>
    </source>
</evidence>
<comment type="subcellular location">
    <subcellularLocation>
        <location evidence="6">Cell membrane</location>
        <topology evidence="6">Multi-pass membrane protein</topology>
    </subcellularLocation>
    <subcellularLocation>
        <location evidence="1">Membrane</location>
        <topology evidence="1">Multi-pass membrane protein</topology>
    </subcellularLocation>
</comment>
<organism evidence="8 9">
    <name type="scientific">Ceutorhynchus assimilis</name>
    <name type="common">cabbage seed weevil</name>
    <dbReference type="NCBI Taxonomy" id="467358"/>
    <lineage>
        <taxon>Eukaryota</taxon>
        <taxon>Metazoa</taxon>
        <taxon>Ecdysozoa</taxon>
        <taxon>Arthropoda</taxon>
        <taxon>Hexapoda</taxon>
        <taxon>Insecta</taxon>
        <taxon>Pterygota</taxon>
        <taxon>Neoptera</taxon>
        <taxon>Endopterygota</taxon>
        <taxon>Coleoptera</taxon>
        <taxon>Polyphaga</taxon>
        <taxon>Cucujiformia</taxon>
        <taxon>Curculionidae</taxon>
        <taxon>Ceutorhynchinae</taxon>
        <taxon>Ceutorhynchus</taxon>
    </lineage>
</organism>
<feature type="transmembrane region" description="Helical" evidence="6">
    <location>
        <begin position="178"/>
        <end position="200"/>
    </location>
</feature>
<dbReference type="PANTHER" id="PTHR12385:SF96">
    <property type="entry name" value="CHOLINE TRANSPORTER-LIKE PROTEIN"/>
    <property type="match status" value="1"/>
</dbReference>
<protein>
    <recommendedName>
        <fullName evidence="6">Choline transporter-like protein</fullName>
    </recommendedName>
</protein>
<sequence>MKKKSSSSNLAKVYPTINEVEDCPKPEKTINADFYELHTKNRKPTDVCCFTVFVTFLTVLCGLIGYCIYHGDIRRVINGYDNCGTICGDNYIKDMKNTNLENCYKTVDEAHFGRYFLTKKGESTLNDRICTNSCKNYAGYEMFLNRCLPSAKKAAIDKIFIHTGLVDFFVEMSEDFHVYWKVFVPLLLISVVISLGFLLLFPFIAKFMVYVVLVGVVWACAGATVYLWMSWNELRTLKSLDAEIKQRQVWTYLGMAVTATCVTVVVVLIIVVMRKRIKLVVQLFQEAGKAVSDMPVLLAEPLLTFLSILCTIALWIYFCMWVSSAGIFTERSTNANKYFYRKDGFMETAKYLNIFGMLWMIQFVIGCQHMVIAGAVSKWYFTRQKSQLSVPITESFYNLTRYHLGTITVGSFLLVVVQILRAILSYAQKMFQNEKLKSVKCLICLCKGCLWILQHILEILSRNAYIITAIYGHSFWKSGKRAFTILSANPLRVTAINSVGDFVLFLSKVLIVACSVTVGCYYLKNQENIQHVWVPLVLVGLFSYFISHCFMSVYEMTIDTIFICFCEDCELNDGISKPYYMSRDLMEFVENSKKAMEVQSKSEKGETNAELQTVSLSVEKGK</sequence>
<feature type="transmembrane region" description="Helical" evidence="6">
    <location>
        <begin position="207"/>
        <end position="229"/>
    </location>
</feature>
<feature type="transmembrane region" description="Helical" evidence="6">
    <location>
        <begin position="502"/>
        <end position="523"/>
    </location>
</feature>
<proteinExistence type="inferred from homology"/>
<accession>A0A9N9QN56</accession>
<evidence type="ECO:0000256" key="3">
    <source>
        <dbReference type="ARBA" id="ARBA00022692"/>
    </source>
</evidence>
<keyword evidence="4 6" id="KW-1133">Transmembrane helix</keyword>
<evidence type="ECO:0000256" key="6">
    <source>
        <dbReference type="RuleBase" id="RU368066"/>
    </source>
</evidence>
<evidence type="ECO:0000256" key="5">
    <source>
        <dbReference type="ARBA" id="ARBA00023136"/>
    </source>
</evidence>
<dbReference type="GO" id="GO:0005886">
    <property type="term" value="C:plasma membrane"/>
    <property type="evidence" value="ECO:0007669"/>
    <property type="project" value="UniProtKB-SubCell"/>
</dbReference>
<dbReference type="Proteomes" id="UP001152799">
    <property type="component" value="Chromosome 3"/>
</dbReference>
<comment type="function">
    <text evidence="6">Choline transporter.</text>
</comment>
<evidence type="ECO:0000256" key="4">
    <source>
        <dbReference type="ARBA" id="ARBA00022989"/>
    </source>
</evidence>